<sequence>MTITAERRSELIADYRREEKDTGSPQVQVAILTDRIKGLTEHLKSHKHDYASRRGLLQMVSRRTRLLRYLARTDAPAYRELIGRLGLRR</sequence>
<dbReference type="RefSeq" id="WP_145445285.1">
    <property type="nucleotide sequence ID" value="NZ_CP036280.1"/>
</dbReference>
<dbReference type="GO" id="GO:0019843">
    <property type="term" value="F:rRNA binding"/>
    <property type="evidence" value="ECO:0007669"/>
    <property type="project" value="UniProtKB-UniRule"/>
</dbReference>
<dbReference type="PROSITE" id="PS00362">
    <property type="entry name" value="RIBOSOMAL_S15"/>
    <property type="match status" value="1"/>
</dbReference>
<dbReference type="PANTHER" id="PTHR23321:SF26">
    <property type="entry name" value="SMALL RIBOSOMAL SUBUNIT PROTEIN US15M"/>
    <property type="match status" value="1"/>
</dbReference>
<dbReference type="EMBL" id="CP036280">
    <property type="protein sequence ID" value="QDU71152.1"/>
    <property type="molecule type" value="Genomic_DNA"/>
</dbReference>
<evidence type="ECO:0000256" key="3">
    <source>
        <dbReference type="ARBA" id="ARBA00064542"/>
    </source>
</evidence>
<dbReference type="HAMAP" id="MF_01343_B">
    <property type="entry name" value="Ribosomal_uS15_B"/>
    <property type="match status" value="1"/>
</dbReference>
<evidence type="ECO:0000313" key="8">
    <source>
        <dbReference type="Proteomes" id="UP000320386"/>
    </source>
</evidence>
<keyword evidence="4 6" id="KW-0699">rRNA-binding</keyword>
<dbReference type="GO" id="GO:0003735">
    <property type="term" value="F:structural constituent of ribosome"/>
    <property type="evidence" value="ECO:0007669"/>
    <property type="project" value="InterPro"/>
</dbReference>
<dbReference type="InterPro" id="IPR009068">
    <property type="entry name" value="uS15_NS1_RNA-bd_sf"/>
</dbReference>
<organism evidence="7 8">
    <name type="scientific">Mucisphaera calidilacus</name>
    <dbReference type="NCBI Taxonomy" id="2527982"/>
    <lineage>
        <taxon>Bacteria</taxon>
        <taxon>Pseudomonadati</taxon>
        <taxon>Planctomycetota</taxon>
        <taxon>Phycisphaerae</taxon>
        <taxon>Phycisphaerales</taxon>
        <taxon>Phycisphaeraceae</taxon>
        <taxon>Mucisphaera</taxon>
    </lineage>
</organism>
<keyword evidence="8" id="KW-1185">Reference proteome</keyword>
<keyword evidence="1 4" id="KW-0689">Ribosomal protein</keyword>
<evidence type="ECO:0000256" key="1">
    <source>
        <dbReference type="ARBA" id="ARBA00022980"/>
    </source>
</evidence>
<dbReference type="Proteomes" id="UP000320386">
    <property type="component" value="Chromosome"/>
</dbReference>
<dbReference type="GO" id="GO:0022627">
    <property type="term" value="C:cytosolic small ribosomal subunit"/>
    <property type="evidence" value="ECO:0007669"/>
    <property type="project" value="TreeGrafter"/>
</dbReference>
<proteinExistence type="inferred from homology"/>
<dbReference type="AlphaFoldDB" id="A0A518BVZ7"/>
<dbReference type="NCBIfam" id="TIGR00952">
    <property type="entry name" value="S15_bact"/>
    <property type="match status" value="1"/>
</dbReference>
<reference evidence="7 8" key="1">
    <citation type="submission" date="2019-02" db="EMBL/GenBank/DDBJ databases">
        <title>Deep-cultivation of Planctomycetes and their phenomic and genomic characterization uncovers novel biology.</title>
        <authorList>
            <person name="Wiegand S."/>
            <person name="Jogler M."/>
            <person name="Boedeker C."/>
            <person name="Pinto D."/>
            <person name="Vollmers J."/>
            <person name="Rivas-Marin E."/>
            <person name="Kohn T."/>
            <person name="Peeters S.H."/>
            <person name="Heuer A."/>
            <person name="Rast P."/>
            <person name="Oberbeckmann S."/>
            <person name="Bunk B."/>
            <person name="Jeske O."/>
            <person name="Meyerdierks A."/>
            <person name="Storesund J.E."/>
            <person name="Kallscheuer N."/>
            <person name="Luecker S."/>
            <person name="Lage O.M."/>
            <person name="Pohl T."/>
            <person name="Merkel B.J."/>
            <person name="Hornburger P."/>
            <person name="Mueller R.-W."/>
            <person name="Bruemmer F."/>
            <person name="Labrenz M."/>
            <person name="Spormann A.M."/>
            <person name="Op den Camp H."/>
            <person name="Overmann J."/>
            <person name="Amann R."/>
            <person name="Jetten M.S.M."/>
            <person name="Mascher T."/>
            <person name="Medema M.H."/>
            <person name="Devos D.P."/>
            <person name="Kaster A.-K."/>
            <person name="Ovreas L."/>
            <person name="Rohde M."/>
            <person name="Galperin M.Y."/>
            <person name="Jogler C."/>
        </authorList>
    </citation>
    <scope>NUCLEOTIDE SEQUENCE [LARGE SCALE GENOMIC DNA]</scope>
    <source>
        <strain evidence="7 8">Pan265</strain>
    </source>
</reference>
<dbReference type="InterPro" id="IPR000589">
    <property type="entry name" value="Ribosomal_uS15"/>
</dbReference>
<dbReference type="Pfam" id="PF00312">
    <property type="entry name" value="Ribosomal_S15"/>
    <property type="match status" value="1"/>
</dbReference>
<dbReference type="SUPFAM" id="SSF47060">
    <property type="entry name" value="S15/NS1 RNA-binding domain"/>
    <property type="match status" value="1"/>
</dbReference>
<keyword evidence="4 6" id="KW-0694">RNA-binding</keyword>
<comment type="subunit">
    <text evidence="3 4">Part of the 30S ribosomal subunit. Forms a bridge to the 50S subunit in the 70S ribosome, contacting the 23S rRNA.</text>
</comment>
<comment type="function">
    <text evidence="4 6">One of the primary rRNA binding proteins, it binds directly to 16S rRNA where it helps nucleate assembly of the platform of the 30S subunit by binding and bridging several RNA helices of the 16S rRNA.</text>
</comment>
<evidence type="ECO:0000256" key="6">
    <source>
        <dbReference type="RuleBase" id="RU004524"/>
    </source>
</evidence>
<dbReference type="PANTHER" id="PTHR23321">
    <property type="entry name" value="RIBOSOMAL PROTEIN S15, BACTERIAL AND ORGANELLAR"/>
    <property type="match status" value="1"/>
</dbReference>
<dbReference type="KEGG" id="mcad:Pan265_10010"/>
<dbReference type="FunFam" id="1.10.287.10:FF:000002">
    <property type="entry name" value="30S ribosomal protein S15"/>
    <property type="match status" value="1"/>
</dbReference>
<dbReference type="CDD" id="cd00353">
    <property type="entry name" value="Ribosomal_S15p_S13e"/>
    <property type="match status" value="1"/>
</dbReference>
<dbReference type="GO" id="GO:0006412">
    <property type="term" value="P:translation"/>
    <property type="evidence" value="ECO:0007669"/>
    <property type="project" value="UniProtKB-UniRule"/>
</dbReference>
<dbReference type="Gene3D" id="1.10.287.10">
    <property type="entry name" value="S15/NS1, RNA-binding"/>
    <property type="match status" value="1"/>
</dbReference>
<name>A0A518BVZ7_9BACT</name>
<evidence type="ECO:0000256" key="2">
    <source>
        <dbReference type="ARBA" id="ARBA00023274"/>
    </source>
</evidence>
<evidence type="ECO:0000256" key="5">
    <source>
        <dbReference type="RuleBase" id="RU003919"/>
    </source>
</evidence>
<comment type="function">
    <text evidence="4">Forms an intersubunit bridge (bridge B4) with the 23S rRNA of the 50S subunit in the ribosome.</text>
</comment>
<dbReference type="OrthoDB" id="9799262at2"/>
<dbReference type="Gene3D" id="6.10.250.3130">
    <property type="match status" value="1"/>
</dbReference>
<accession>A0A518BVZ7</accession>
<comment type="similarity">
    <text evidence="4 5">Belongs to the universal ribosomal protein uS15 family.</text>
</comment>
<dbReference type="SMART" id="SM01387">
    <property type="entry name" value="Ribosomal_S15"/>
    <property type="match status" value="1"/>
</dbReference>
<keyword evidence="2 4" id="KW-0687">Ribonucleoprotein</keyword>
<evidence type="ECO:0000256" key="4">
    <source>
        <dbReference type="HAMAP-Rule" id="MF_01343"/>
    </source>
</evidence>
<protein>
    <recommendedName>
        <fullName evidence="4">Small ribosomal subunit protein uS15</fullName>
    </recommendedName>
</protein>
<evidence type="ECO:0000313" key="7">
    <source>
        <dbReference type="EMBL" id="QDU71152.1"/>
    </source>
</evidence>
<dbReference type="InterPro" id="IPR005290">
    <property type="entry name" value="Ribosomal_uS15_bac-type"/>
</dbReference>
<gene>
    <name evidence="4 7" type="primary">rpsO</name>
    <name evidence="7" type="ORF">Pan265_10010</name>
</gene>